<accession>A0A2Z7CS35</accession>
<evidence type="ECO:0000313" key="2">
    <source>
        <dbReference type="Proteomes" id="UP000250235"/>
    </source>
</evidence>
<organism evidence="1 2">
    <name type="scientific">Dorcoceras hygrometricum</name>
    <dbReference type="NCBI Taxonomy" id="472368"/>
    <lineage>
        <taxon>Eukaryota</taxon>
        <taxon>Viridiplantae</taxon>
        <taxon>Streptophyta</taxon>
        <taxon>Embryophyta</taxon>
        <taxon>Tracheophyta</taxon>
        <taxon>Spermatophyta</taxon>
        <taxon>Magnoliopsida</taxon>
        <taxon>eudicotyledons</taxon>
        <taxon>Gunneridae</taxon>
        <taxon>Pentapetalae</taxon>
        <taxon>asterids</taxon>
        <taxon>lamiids</taxon>
        <taxon>Lamiales</taxon>
        <taxon>Gesneriaceae</taxon>
        <taxon>Didymocarpoideae</taxon>
        <taxon>Trichosporeae</taxon>
        <taxon>Loxocarpinae</taxon>
        <taxon>Dorcoceras</taxon>
    </lineage>
</organism>
<dbReference type="EMBL" id="KQ992663">
    <property type="protein sequence ID" value="KZV49900.1"/>
    <property type="molecule type" value="Genomic_DNA"/>
</dbReference>
<dbReference type="AlphaFoldDB" id="A0A2Z7CS35"/>
<protein>
    <submittedName>
        <fullName evidence="1">Uncharacterized protein</fullName>
    </submittedName>
</protein>
<evidence type="ECO:0000313" key="1">
    <source>
        <dbReference type="EMBL" id="KZV49900.1"/>
    </source>
</evidence>
<proteinExistence type="predicted"/>
<sequence length="91" mass="10525">MSFWRDQLRGTQSSSTVRIGLVCDFSVDRHGSWELKVCELVLLHVIWFSRAKMSAVVLTHVYQDASNEDERQYRAPHLPPDLVVSRYEMSG</sequence>
<name>A0A2Z7CS35_9LAMI</name>
<dbReference type="Proteomes" id="UP000250235">
    <property type="component" value="Unassembled WGS sequence"/>
</dbReference>
<keyword evidence="2" id="KW-1185">Reference proteome</keyword>
<gene>
    <name evidence="1" type="ORF">F511_33001</name>
</gene>
<reference evidence="1 2" key="1">
    <citation type="journal article" date="2015" name="Proc. Natl. Acad. Sci. U.S.A.">
        <title>The resurrection genome of Boea hygrometrica: A blueprint for survival of dehydration.</title>
        <authorList>
            <person name="Xiao L."/>
            <person name="Yang G."/>
            <person name="Zhang L."/>
            <person name="Yang X."/>
            <person name="Zhao S."/>
            <person name="Ji Z."/>
            <person name="Zhou Q."/>
            <person name="Hu M."/>
            <person name="Wang Y."/>
            <person name="Chen M."/>
            <person name="Xu Y."/>
            <person name="Jin H."/>
            <person name="Xiao X."/>
            <person name="Hu G."/>
            <person name="Bao F."/>
            <person name="Hu Y."/>
            <person name="Wan P."/>
            <person name="Li L."/>
            <person name="Deng X."/>
            <person name="Kuang T."/>
            <person name="Xiang C."/>
            <person name="Zhu J.K."/>
            <person name="Oliver M.J."/>
            <person name="He Y."/>
        </authorList>
    </citation>
    <scope>NUCLEOTIDE SEQUENCE [LARGE SCALE GENOMIC DNA]</scope>
    <source>
        <strain evidence="2">cv. XS01</strain>
    </source>
</reference>